<evidence type="ECO:0000313" key="5">
    <source>
        <dbReference type="Proteomes" id="UP000294003"/>
    </source>
</evidence>
<evidence type="ECO:0000256" key="2">
    <source>
        <dbReference type="SAM" id="SignalP"/>
    </source>
</evidence>
<evidence type="ECO:0000313" key="4">
    <source>
        <dbReference type="EMBL" id="RYO88551.1"/>
    </source>
</evidence>
<dbReference type="PANTHER" id="PTHR38118:SF3">
    <property type="entry name" value="ANCHORED CELL WALL PROTEIN 11"/>
    <property type="match status" value="1"/>
</dbReference>
<accession>A0ABY0H9V9</accession>
<protein>
    <recommendedName>
        <fullName evidence="3">DUF7707 domain-containing protein</fullName>
    </recommendedName>
</protein>
<name>A0ABY0H9V9_9PEZI</name>
<feature type="chain" id="PRO_5045424256" description="DUF7707 domain-containing protein" evidence="2">
    <location>
        <begin position="22"/>
        <end position="195"/>
    </location>
</feature>
<feature type="region of interest" description="Disordered" evidence="1">
    <location>
        <begin position="135"/>
        <end position="169"/>
    </location>
</feature>
<dbReference type="Pfam" id="PF24808">
    <property type="entry name" value="DUF7707"/>
    <property type="match status" value="1"/>
</dbReference>
<proteinExistence type="predicted"/>
<comment type="caution">
    <text evidence="4">The sequence shown here is derived from an EMBL/GenBank/DDBJ whole genome shotgun (WGS) entry which is preliminary data.</text>
</comment>
<dbReference type="EMBL" id="QJNS01000085">
    <property type="protein sequence ID" value="RYO88551.1"/>
    <property type="molecule type" value="Genomic_DNA"/>
</dbReference>
<reference evidence="4 5" key="1">
    <citation type="submission" date="2018-06" db="EMBL/GenBank/DDBJ databases">
        <title>Complete Genomes of Monosporascus.</title>
        <authorList>
            <person name="Robinson A.J."/>
            <person name="Natvig D.O."/>
        </authorList>
    </citation>
    <scope>NUCLEOTIDE SEQUENCE [LARGE SCALE GENOMIC DNA]</scope>
    <source>
        <strain evidence="4 5">CBS 609.92</strain>
    </source>
</reference>
<sequence>MFRASIAFAALTALSLVSAQAQSNSTFVLPNPDEVDLGLRATWCRSQSTACNNLCQRARVNSCELDTLDFSCVCSNDESPDFNQYRDTIPFFVCKQLFQDCIESHPDDARGQRNCTTTYDENCGTEDTADAAKIDAQTSTSSATSSATAPPETSSAGSEEATTTPYSGAMPTNMPIQHIGNGVAAVAIGVFAYML</sequence>
<organism evidence="4 5">
    <name type="scientific">Monosporascus cannonballus</name>
    <dbReference type="NCBI Taxonomy" id="155416"/>
    <lineage>
        <taxon>Eukaryota</taxon>
        <taxon>Fungi</taxon>
        <taxon>Dikarya</taxon>
        <taxon>Ascomycota</taxon>
        <taxon>Pezizomycotina</taxon>
        <taxon>Sordariomycetes</taxon>
        <taxon>Xylariomycetidae</taxon>
        <taxon>Xylariales</taxon>
        <taxon>Xylariales incertae sedis</taxon>
        <taxon>Monosporascus</taxon>
    </lineage>
</organism>
<feature type="signal peptide" evidence="2">
    <location>
        <begin position="1"/>
        <end position="21"/>
    </location>
</feature>
<evidence type="ECO:0000256" key="1">
    <source>
        <dbReference type="SAM" id="MobiDB-lite"/>
    </source>
</evidence>
<evidence type="ECO:0000259" key="3">
    <source>
        <dbReference type="Pfam" id="PF24808"/>
    </source>
</evidence>
<keyword evidence="2" id="KW-0732">Signal</keyword>
<dbReference type="Proteomes" id="UP000294003">
    <property type="component" value="Unassembled WGS sequence"/>
</dbReference>
<gene>
    <name evidence="4" type="ORF">DL762_003673</name>
</gene>
<keyword evidence="5" id="KW-1185">Reference proteome</keyword>
<feature type="domain" description="DUF7707" evidence="3">
    <location>
        <begin position="31"/>
        <end position="127"/>
    </location>
</feature>
<dbReference type="PANTHER" id="PTHR38118">
    <property type="entry name" value="ANCHORED CELL WALL PROTEIN 11-RELATED"/>
    <property type="match status" value="1"/>
</dbReference>
<feature type="compositionally biased region" description="Low complexity" evidence="1">
    <location>
        <begin position="136"/>
        <end position="165"/>
    </location>
</feature>
<dbReference type="InterPro" id="IPR056124">
    <property type="entry name" value="DUF7707"/>
</dbReference>